<dbReference type="InterPro" id="IPR003675">
    <property type="entry name" value="Rce1/LyrA-like_dom"/>
</dbReference>
<keyword evidence="1" id="KW-1133">Transmembrane helix</keyword>
<sequence length="228" mass="25794">MLGILVILVLSWFLNYLYNKGNFNFMGLSPLVKRIIQWTLGFLVSAILCGVLLLLEAYLKGASWQLSTSFSSTSFFHSVLWDFKSVFTEELLFRGVLLYILIHKIGENKAVLLSALAFGVYHWFSFGVFGNVMAMLVVLVSTGLMGYAWAWSFSKTKSMFLPIGLHFGWNFMYNTIFSKGPLGQVTLALTNAQDLEDWTSLLYFLISVIMIPLLVMIFVKYGIKKAKA</sequence>
<protein>
    <recommendedName>
        <fullName evidence="2">CAAX prenyl protease 2/Lysostaphin resistance protein A-like domain-containing protein</fullName>
    </recommendedName>
</protein>
<dbReference type="Pfam" id="PF02517">
    <property type="entry name" value="Rce1-like"/>
    <property type="match status" value="1"/>
</dbReference>
<dbReference type="GO" id="GO:0080120">
    <property type="term" value="P:CAAX-box protein maturation"/>
    <property type="evidence" value="ECO:0007669"/>
    <property type="project" value="UniProtKB-ARBA"/>
</dbReference>
<keyword evidence="4" id="KW-1185">Reference proteome</keyword>
<dbReference type="PANTHER" id="PTHR36435">
    <property type="entry name" value="SLR1288 PROTEIN"/>
    <property type="match status" value="1"/>
</dbReference>
<dbReference type="PANTHER" id="PTHR36435:SF1">
    <property type="entry name" value="CAAX AMINO TERMINAL PROTEASE FAMILY PROTEIN"/>
    <property type="match status" value="1"/>
</dbReference>
<keyword evidence="1" id="KW-0812">Transmembrane</keyword>
<dbReference type="RefSeq" id="WP_170853624.1">
    <property type="nucleotide sequence ID" value="NZ_FPAS01000001.1"/>
</dbReference>
<reference evidence="3 4" key="1">
    <citation type="submission" date="2016-10" db="EMBL/GenBank/DDBJ databases">
        <authorList>
            <person name="de Groot N.N."/>
        </authorList>
    </citation>
    <scope>NUCLEOTIDE SEQUENCE [LARGE SCALE GENOMIC DNA]</scope>
    <source>
        <strain evidence="3 4">CGMCC 1.7005</strain>
    </source>
</reference>
<dbReference type="AlphaFoldDB" id="A0A1I6XC75"/>
<dbReference type="STRING" id="477690.SAMN05216474_0061"/>
<dbReference type="InterPro" id="IPR052710">
    <property type="entry name" value="CAAX_protease"/>
</dbReference>
<feature type="domain" description="CAAX prenyl protease 2/Lysostaphin resistance protein A-like" evidence="2">
    <location>
        <begin position="85"/>
        <end position="172"/>
    </location>
</feature>
<feature type="transmembrane region" description="Helical" evidence="1">
    <location>
        <begin position="198"/>
        <end position="219"/>
    </location>
</feature>
<feature type="transmembrane region" description="Helical" evidence="1">
    <location>
        <begin position="132"/>
        <end position="152"/>
    </location>
</feature>
<feature type="transmembrane region" description="Helical" evidence="1">
    <location>
        <begin position="35"/>
        <end position="55"/>
    </location>
</feature>
<proteinExistence type="predicted"/>
<evidence type="ECO:0000256" key="1">
    <source>
        <dbReference type="SAM" id="Phobius"/>
    </source>
</evidence>
<evidence type="ECO:0000313" key="3">
    <source>
        <dbReference type="EMBL" id="SFT35424.1"/>
    </source>
</evidence>
<dbReference type="GO" id="GO:0004175">
    <property type="term" value="F:endopeptidase activity"/>
    <property type="evidence" value="ECO:0007669"/>
    <property type="project" value="UniProtKB-ARBA"/>
</dbReference>
<keyword evidence="1" id="KW-0472">Membrane</keyword>
<dbReference type="Proteomes" id="UP000236454">
    <property type="component" value="Unassembled WGS sequence"/>
</dbReference>
<gene>
    <name evidence="3" type="ORF">SAMN05216474_0061</name>
</gene>
<evidence type="ECO:0000259" key="2">
    <source>
        <dbReference type="Pfam" id="PF02517"/>
    </source>
</evidence>
<accession>A0A1I6XC75</accession>
<dbReference type="EMBL" id="FPAS01000001">
    <property type="protein sequence ID" value="SFT35424.1"/>
    <property type="molecule type" value="Genomic_DNA"/>
</dbReference>
<evidence type="ECO:0000313" key="4">
    <source>
        <dbReference type="Proteomes" id="UP000236454"/>
    </source>
</evidence>
<organism evidence="3 4">
    <name type="scientific">Lishizhenia tianjinensis</name>
    <dbReference type="NCBI Taxonomy" id="477690"/>
    <lineage>
        <taxon>Bacteria</taxon>
        <taxon>Pseudomonadati</taxon>
        <taxon>Bacteroidota</taxon>
        <taxon>Flavobacteriia</taxon>
        <taxon>Flavobacteriales</taxon>
        <taxon>Crocinitomicaceae</taxon>
        <taxon>Lishizhenia</taxon>
    </lineage>
</organism>
<name>A0A1I6XC75_9FLAO</name>